<dbReference type="InterPro" id="IPR001841">
    <property type="entry name" value="Znf_RING"/>
</dbReference>
<dbReference type="PANTHER" id="PTHR47094">
    <property type="entry name" value="ELFLESS, ISOFORM B"/>
    <property type="match status" value="1"/>
</dbReference>
<organism evidence="6 7">
    <name type="scientific">Lolium multiflorum</name>
    <name type="common">Italian ryegrass</name>
    <name type="synonym">Lolium perenne subsp. multiflorum</name>
    <dbReference type="NCBI Taxonomy" id="4521"/>
    <lineage>
        <taxon>Eukaryota</taxon>
        <taxon>Viridiplantae</taxon>
        <taxon>Streptophyta</taxon>
        <taxon>Embryophyta</taxon>
        <taxon>Tracheophyta</taxon>
        <taxon>Spermatophyta</taxon>
        <taxon>Magnoliopsida</taxon>
        <taxon>Liliopsida</taxon>
        <taxon>Poales</taxon>
        <taxon>Poaceae</taxon>
        <taxon>BOP clade</taxon>
        <taxon>Pooideae</taxon>
        <taxon>Poodae</taxon>
        <taxon>Poeae</taxon>
        <taxon>Poeae Chloroplast Group 2 (Poeae type)</taxon>
        <taxon>Loliodinae</taxon>
        <taxon>Loliinae</taxon>
        <taxon>Lolium</taxon>
    </lineage>
</organism>
<dbReference type="PANTHER" id="PTHR47094:SF20">
    <property type="entry name" value="OS09G0504700 PROTEIN"/>
    <property type="match status" value="1"/>
</dbReference>
<keyword evidence="2 4" id="KW-0863">Zinc-finger</keyword>
<keyword evidence="1" id="KW-0479">Metal-binding</keyword>
<keyword evidence="3" id="KW-0862">Zinc</keyword>
<dbReference type="PROSITE" id="PS50089">
    <property type="entry name" value="ZF_RING_2"/>
    <property type="match status" value="1"/>
</dbReference>
<dbReference type="Gene3D" id="3.30.40.10">
    <property type="entry name" value="Zinc/RING finger domain, C3HC4 (zinc finger)"/>
    <property type="match status" value="1"/>
</dbReference>
<reference evidence="6" key="1">
    <citation type="submission" date="2023-07" db="EMBL/GenBank/DDBJ databases">
        <title>A chromosome-level genome assembly of Lolium multiflorum.</title>
        <authorList>
            <person name="Chen Y."/>
            <person name="Copetti D."/>
            <person name="Kolliker R."/>
            <person name="Studer B."/>
        </authorList>
    </citation>
    <scope>NUCLEOTIDE SEQUENCE</scope>
    <source>
        <strain evidence="6">02402/16</strain>
        <tissue evidence="6">Leaf</tissue>
    </source>
</reference>
<dbReference type="SUPFAM" id="SSF57850">
    <property type="entry name" value="RING/U-box"/>
    <property type="match status" value="1"/>
</dbReference>
<evidence type="ECO:0000256" key="4">
    <source>
        <dbReference type="PROSITE-ProRule" id="PRU00175"/>
    </source>
</evidence>
<evidence type="ECO:0000256" key="1">
    <source>
        <dbReference type="ARBA" id="ARBA00022723"/>
    </source>
</evidence>
<dbReference type="EMBL" id="JAUUTY010000005">
    <property type="protein sequence ID" value="KAK1632136.1"/>
    <property type="molecule type" value="Genomic_DNA"/>
</dbReference>
<protein>
    <recommendedName>
        <fullName evidence="5">RING-type domain-containing protein</fullName>
    </recommendedName>
</protein>
<evidence type="ECO:0000256" key="2">
    <source>
        <dbReference type="ARBA" id="ARBA00022771"/>
    </source>
</evidence>
<dbReference type="GO" id="GO:0008270">
    <property type="term" value="F:zinc ion binding"/>
    <property type="evidence" value="ECO:0007669"/>
    <property type="project" value="UniProtKB-KW"/>
</dbReference>
<evidence type="ECO:0000313" key="7">
    <source>
        <dbReference type="Proteomes" id="UP001231189"/>
    </source>
</evidence>
<dbReference type="InterPro" id="IPR017907">
    <property type="entry name" value="Znf_RING_CS"/>
</dbReference>
<dbReference type="Pfam" id="PF13923">
    <property type="entry name" value="zf-C3HC4_2"/>
    <property type="match status" value="1"/>
</dbReference>
<dbReference type="Proteomes" id="UP001231189">
    <property type="component" value="Unassembled WGS sequence"/>
</dbReference>
<proteinExistence type="predicted"/>
<dbReference type="SMART" id="SM00184">
    <property type="entry name" value="RING"/>
    <property type="match status" value="1"/>
</dbReference>
<evidence type="ECO:0000256" key="3">
    <source>
        <dbReference type="ARBA" id="ARBA00022833"/>
    </source>
</evidence>
<dbReference type="GO" id="GO:0032183">
    <property type="term" value="F:SUMO binding"/>
    <property type="evidence" value="ECO:0007669"/>
    <property type="project" value="TreeGrafter"/>
</dbReference>
<dbReference type="GO" id="GO:0140082">
    <property type="term" value="F:SUMO-ubiquitin ligase activity"/>
    <property type="evidence" value="ECO:0007669"/>
    <property type="project" value="TreeGrafter"/>
</dbReference>
<gene>
    <name evidence="6" type="ORF">QYE76_006451</name>
</gene>
<evidence type="ECO:0000259" key="5">
    <source>
        <dbReference type="PROSITE" id="PS50089"/>
    </source>
</evidence>
<dbReference type="GO" id="GO:0061630">
    <property type="term" value="F:ubiquitin protein ligase activity"/>
    <property type="evidence" value="ECO:0007669"/>
    <property type="project" value="InterPro"/>
</dbReference>
<feature type="domain" description="RING-type" evidence="5">
    <location>
        <begin position="101"/>
        <end position="139"/>
    </location>
</feature>
<dbReference type="PROSITE" id="PS00518">
    <property type="entry name" value="ZF_RING_1"/>
    <property type="match status" value="1"/>
</dbReference>
<evidence type="ECO:0000313" key="6">
    <source>
        <dbReference type="EMBL" id="KAK1632136.1"/>
    </source>
</evidence>
<dbReference type="InterPro" id="IPR049627">
    <property type="entry name" value="SLX8"/>
</dbReference>
<keyword evidence="7" id="KW-1185">Reference proteome</keyword>
<dbReference type="AlphaFoldDB" id="A0AAD8RUQ8"/>
<accession>A0AAD8RUQ8</accession>
<comment type="caution">
    <text evidence="6">The sequence shown here is derived from an EMBL/GenBank/DDBJ whole genome shotgun (WGS) entry which is preliminary data.</text>
</comment>
<name>A0AAD8RUQ8_LOLMU</name>
<dbReference type="GO" id="GO:0033768">
    <property type="term" value="C:SUMO-targeted ubiquitin ligase complex"/>
    <property type="evidence" value="ECO:0007669"/>
    <property type="project" value="TreeGrafter"/>
</dbReference>
<dbReference type="InterPro" id="IPR013083">
    <property type="entry name" value="Znf_RING/FYVE/PHD"/>
</dbReference>
<sequence length="157" mass="17897">MLILEIANGRCKTVHQYIVWVYIPFSFEPPYLPHYLFNQEYFIMINAIVISNNTGNKRQRASAVIDISPETGEGSSLQSNKAVKTRKEPAKVAPKEPIFTCPVCWNKLEEPATTMCGHIFCTSCIKQAIQVQKKCPTCRKYLKINNFHRIYLPNTAG</sequence>
<dbReference type="GO" id="GO:0006511">
    <property type="term" value="P:ubiquitin-dependent protein catabolic process"/>
    <property type="evidence" value="ECO:0007669"/>
    <property type="project" value="TreeGrafter"/>
</dbReference>